<evidence type="ECO:0000313" key="2">
    <source>
        <dbReference type="EMBL" id="KAF2648414.1"/>
    </source>
</evidence>
<evidence type="ECO:0008006" key="4">
    <source>
        <dbReference type="Google" id="ProtNLM"/>
    </source>
</evidence>
<organism evidence="2 3">
    <name type="scientific">Lophiostoma macrostomum CBS 122681</name>
    <dbReference type="NCBI Taxonomy" id="1314788"/>
    <lineage>
        <taxon>Eukaryota</taxon>
        <taxon>Fungi</taxon>
        <taxon>Dikarya</taxon>
        <taxon>Ascomycota</taxon>
        <taxon>Pezizomycotina</taxon>
        <taxon>Dothideomycetes</taxon>
        <taxon>Pleosporomycetidae</taxon>
        <taxon>Pleosporales</taxon>
        <taxon>Lophiostomataceae</taxon>
        <taxon>Lophiostoma</taxon>
    </lineage>
</organism>
<reference evidence="2" key="1">
    <citation type="journal article" date="2020" name="Stud. Mycol.">
        <title>101 Dothideomycetes genomes: a test case for predicting lifestyles and emergence of pathogens.</title>
        <authorList>
            <person name="Haridas S."/>
            <person name="Albert R."/>
            <person name="Binder M."/>
            <person name="Bloem J."/>
            <person name="Labutti K."/>
            <person name="Salamov A."/>
            <person name="Andreopoulos B."/>
            <person name="Baker S."/>
            <person name="Barry K."/>
            <person name="Bills G."/>
            <person name="Bluhm B."/>
            <person name="Cannon C."/>
            <person name="Castanera R."/>
            <person name="Culley D."/>
            <person name="Daum C."/>
            <person name="Ezra D."/>
            <person name="Gonzalez J."/>
            <person name="Henrissat B."/>
            <person name="Kuo A."/>
            <person name="Liang C."/>
            <person name="Lipzen A."/>
            <person name="Lutzoni F."/>
            <person name="Magnuson J."/>
            <person name="Mondo S."/>
            <person name="Nolan M."/>
            <person name="Ohm R."/>
            <person name="Pangilinan J."/>
            <person name="Park H.-J."/>
            <person name="Ramirez L."/>
            <person name="Alfaro M."/>
            <person name="Sun H."/>
            <person name="Tritt A."/>
            <person name="Yoshinaga Y."/>
            <person name="Zwiers L.-H."/>
            <person name="Turgeon B."/>
            <person name="Goodwin S."/>
            <person name="Spatafora J."/>
            <person name="Crous P."/>
            <person name="Grigoriev I."/>
        </authorList>
    </citation>
    <scope>NUCLEOTIDE SEQUENCE</scope>
    <source>
        <strain evidence="2">CBS 122681</strain>
    </source>
</reference>
<accession>A0A6A6SQH9</accession>
<feature type="compositionally biased region" description="Basic and acidic residues" evidence="1">
    <location>
        <begin position="7"/>
        <end position="18"/>
    </location>
</feature>
<sequence length="325" mass="37368">MSVRTIQSEKDPRRDQHSKSTHTQAPPLDEENFPSLPVSTMTCTYSTDPWDSTESDTESEEITGYDELSWIVPTNPAPQVAAVEDTSPPKVFTLYPNLPLEICEMIIEHAMRADGEFDHNIDVQSYISRSRSHSQPIFLPAICFTSEATRAEAAPVYISNTTWKMRGYASNQFLTHFLESIPNGKGFSAVRNLHFTAFHWFPGVENVDNHVNADLELMARCTGLKKICFTFHASMVMSRFINKYYGVHYRLKSVQEIVKHYDFEQIFRCASLREITVDGLQAVMDAVDGYSEQRLQDVVDWIQGEFKSRFEKEVKTTIKWRNYSY</sequence>
<proteinExistence type="predicted"/>
<evidence type="ECO:0000313" key="3">
    <source>
        <dbReference type="Proteomes" id="UP000799324"/>
    </source>
</evidence>
<gene>
    <name evidence="2" type="ORF">K491DRAFT_722584</name>
</gene>
<feature type="region of interest" description="Disordered" evidence="1">
    <location>
        <begin position="1"/>
        <end position="61"/>
    </location>
</feature>
<feature type="compositionally biased region" description="Acidic residues" evidence="1">
    <location>
        <begin position="51"/>
        <end position="61"/>
    </location>
</feature>
<dbReference type="Proteomes" id="UP000799324">
    <property type="component" value="Unassembled WGS sequence"/>
</dbReference>
<evidence type="ECO:0000256" key="1">
    <source>
        <dbReference type="SAM" id="MobiDB-lite"/>
    </source>
</evidence>
<dbReference type="EMBL" id="MU004540">
    <property type="protein sequence ID" value="KAF2648414.1"/>
    <property type="molecule type" value="Genomic_DNA"/>
</dbReference>
<dbReference type="OrthoDB" id="3671226at2759"/>
<protein>
    <recommendedName>
        <fullName evidence="4">F-box domain-containing protein</fullName>
    </recommendedName>
</protein>
<dbReference type="AlphaFoldDB" id="A0A6A6SQH9"/>
<keyword evidence="3" id="KW-1185">Reference proteome</keyword>
<name>A0A6A6SQH9_9PLEO</name>